<name>A0AAV4STW6_9ARAC</name>
<keyword evidence="2" id="KW-1185">Reference proteome</keyword>
<evidence type="ECO:0000313" key="2">
    <source>
        <dbReference type="Proteomes" id="UP001054837"/>
    </source>
</evidence>
<proteinExistence type="predicted"/>
<dbReference type="AlphaFoldDB" id="A0AAV4STW6"/>
<accession>A0AAV4STW6</accession>
<reference evidence="1 2" key="1">
    <citation type="submission" date="2021-06" db="EMBL/GenBank/DDBJ databases">
        <title>Caerostris darwini draft genome.</title>
        <authorList>
            <person name="Kono N."/>
            <person name="Arakawa K."/>
        </authorList>
    </citation>
    <scope>NUCLEOTIDE SEQUENCE [LARGE SCALE GENOMIC DNA]</scope>
</reference>
<comment type="caution">
    <text evidence="1">The sequence shown here is derived from an EMBL/GenBank/DDBJ whole genome shotgun (WGS) entry which is preliminary data.</text>
</comment>
<protein>
    <submittedName>
        <fullName evidence="1">Uncharacterized protein</fullName>
    </submittedName>
</protein>
<sequence>MISCAHGSLSSTALYETIDKEHTTLSALQNGLQQKNICSPGTTIQPFKTVRSKSISVPQAQQFVSVHGNDTMVSLPPVSNPATPCSCEWKGLESCFGCNSKHRWSVFTQHSHLYEKRGFWKKRLTKNILPSVPFRTVCGERISVPQARQLVSVHANDTTVSLPPLSNPATPCSCEWKGLESCFGCNSKHRWSVFTQHSHLHEKK</sequence>
<evidence type="ECO:0000313" key="1">
    <source>
        <dbReference type="EMBL" id="GIY35997.1"/>
    </source>
</evidence>
<organism evidence="1 2">
    <name type="scientific">Caerostris darwini</name>
    <dbReference type="NCBI Taxonomy" id="1538125"/>
    <lineage>
        <taxon>Eukaryota</taxon>
        <taxon>Metazoa</taxon>
        <taxon>Ecdysozoa</taxon>
        <taxon>Arthropoda</taxon>
        <taxon>Chelicerata</taxon>
        <taxon>Arachnida</taxon>
        <taxon>Araneae</taxon>
        <taxon>Araneomorphae</taxon>
        <taxon>Entelegynae</taxon>
        <taxon>Araneoidea</taxon>
        <taxon>Araneidae</taxon>
        <taxon>Caerostris</taxon>
    </lineage>
</organism>
<gene>
    <name evidence="1" type="ORF">CDAR_436771</name>
</gene>
<dbReference type="Proteomes" id="UP001054837">
    <property type="component" value="Unassembled WGS sequence"/>
</dbReference>
<dbReference type="EMBL" id="BPLQ01008222">
    <property type="protein sequence ID" value="GIY35997.1"/>
    <property type="molecule type" value="Genomic_DNA"/>
</dbReference>